<dbReference type="STRING" id="937775.Metlim_2144"/>
<evidence type="ECO:0000313" key="4">
    <source>
        <dbReference type="EMBL" id="EHQ36219.1"/>
    </source>
</evidence>
<gene>
    <name evidence="4" type="ORF">Metlim_2144</name>
</gene>
<organism evidence="4 5">
    <name type="scientific">Methanoplanus limicola DSM 2279</name>
    <dbReference type="NCBI Taxonomy" id="937775"/>
    <lineage>
        <taxon>Archaea</taxon>
        <taxon>Methanobacteriati</taxon>
        <taxon>Methanobacteriota</taxon>
        <taxon>Stenosarchaea group</taxon>
        <taxon>Methanomicrobia</taxon>
        <taxon>Methanomicrobiales</taxon>
        <taxon>Methanomicrobiaceae</taxon>
        <taxon>Methanoplanus</taxon>
    </lineage>
</organism>
<dbReference type="InParanoid" id="H1Z0S6"/>
<keyword evidence="1 2" id="KW-0597">Phosphoprotein</keyword>
<dbReference type="InterPro" id="IPR001789">
    <property type="entry name" value="Sig_transdc_resp-reg_receiver"/>
</dbReference>
<dbReference type="Pfam" id="PF00072">
    <property type="entry name" value="Response_reg"/>
    <property type="match status" value="1"/>
</dbReference>
<evidence type="ECO:0000256" key="1">
    <source>
        <dbReference type="ARBA" id="ARBA00022553"/>
    </source>
</evidence>
<dbReference type="SUPFAM" id="SSF52172">
    <property type="entry name" value="CheY-like"/>
    <property type="match status" value="1"/>
</dbReference>
<dbReference type="PROSITE" id="PS50110">
    <property type="entry name" value="RESPONSE_REGULATORY"/>
    <property type="match status" value="1"/>
</dbReference>
<sequence>MKKIMMCDDDRSVRGLFQKILEGMGYSVTVAESGSEAIQALSQELPDLVLLDIMMEPMDGWEVLCRIREDERTKDVPVIVFTGKMPLPEEIDRYGKLLHGFAMKPLRRKAFEDIVTGYFREDDNIAAFCEKALDSGADEEAVSEYAALRNNVRVLGEMFTYLEKIIISNPKPGDEQNPEVLKVRELLEEKEKRLHELGNILK</sequence>
<dbReference type="InterPro" id="IPR040541">
    <property type="entry name" value="MetOD2"/>
</dbReference>
<dbReference type="Proteomes" id="UP000005741">
    <property type="component" value="Chromosome"/>
</dbReference>
<dbReference type="SMART" id="SM00448">
    <property type="entry name" value="REC"/>
    <property type="match status" value="1"/>
</dbReference>
<evidence type="ECO:0000259" key="3">
    <source>
        <dbReference type="PROSITE" id="PS50110"/>
    </source>
</evidence>
<dbReference type="PANTHER" id="PTHR44591">
    <property type="entry name" value="STRESS RESPONSE REGULATOR PROTEIN 1"/>
    <property type="match status" value="1"/>
</dbReference>
<keyword evidence="5" id="KW-1185">Reference proteome</keyword>
<dbReference type="PANTHER" id="PTHR44591:SF3">
    <property type="entry name" value="RESPONSE REGULATORY DOMAIN-CONTAINING PROTEIN"/>
    <property type="match status" value="1"/>
</dbReference>
<evidence type="ECO:0000313" key="5">
    <source>
        <dbReference type="Proteomes" id="UP000005741"/>
    </source>
</evidence>
<feature type="modified residue" description="4-aspartylphosphate" evidence="2">
    <location>
        <position position="52"/>
    </location>
</feature>
<dbReference type="Pfam" id="PF18548">
    <property type="entry name" value="MetOD2"/>
    <property type="match status" value="1"/>
</dbReference>
<dbReference type="HOGENOM" id="CLU_000445_69_1_2"/>
<proteinExistence type="predicted"/>
<dbReference type="Gene3D" id="3.40.50.2300">
    <property type="match status" value="1"/>
</dbReference>
<feature type="domain" description="Response regulatory" evidence="3">
    <location>
        <begin position="3"/>
        <end position="119"/>
    </location>
</feature>
<protein>
    <submittedName>
        <fullName evidence="4">Response regulator receiver protein</fullName>
    </submittedName>
</protein>
<dbReference type="InterPro" id="IPR011006">
    <property type="entry name" value="CheY-like_superfamily"/>
</dbReference>
<reference evidence="4 5" key="1">
    <citation type="submission" date="2011-10" db="EMBL/GenBank/DDBJ databases">
        <title>The Improved High-Quality Draft genome of Methanoplanus limicola DSM 2279.</title>
        <authorList>
            <consortium name="US DOE Joint Genome Institute (JGI-PGF)"/>
            <person name="Lucas S."/>
            <person name="Copeland A."/>
            <person name="Lapidus A."/>
            <person name="Glavina del Rio T."/>
            <person name="Dalin E."/>
            <person name="Tice H."/>
            <person name="Bruce D."/>
            <person name="Goodwin L."/>
            <person name="Pitluck S."/>
            <person name="Peters L."/>
            <person name="Mikhailova N."/>
            <person name="Lu M."/>
            <person name="Kyrpides N."/>
            <person name="Mavromatis K."/>
            <person name="Ivanova N."/>
            <person name="Markowitz V."/>
            <person name="Cheng J.-F."/>
            <person name="Hugenholtz P."/>
            <person name="Woyke T."/>
            <person name="Wu D."/>
            <person name="Wirth R."/>
            <person name="Brambilla E.-M."/>
            <person name="Klenk H.-P."/>
            <person name="Eisen J.A."/>
        </authorList>
    </citation>
    <scope>NUCLEOTIDE SEQUENCE [LARGE SCALE GENOMIC DNA]</scope>
    <source>
        <strain evidence="4 5">DSM 2279</strain>
    </source>
</reference>
<dbReference type="InterPro" id="IPR050595">
    <property type="entry name" value="Bact_response_regulator"/>
</dbReference>
<dbReference type="OrthoDB" id="9652at2157"/>
<name>H1Z0S6_9EURY</name>
<accession>H1Z0S6</accession>
<dbReference type="EMBL" id="CM001436">
    <property type="protein sequence ID" value="EHQ36219.1"/>
    <property type="molecule type" value="Genomic_DNA"/>
</dbReference>
<dbReference type="RefSeq" id="WP_004078471.1">
    <property type="nucleotide sequence ID" value="NZ_CM001436.1"/>
</dbReference>
<dbReference type="AlphaFoldDB" id="H1Z0S6"/>
<evidence type="ECO:0000256" key="2">
    <source>
        <dbReference type="PROSITE-ProRule" id="PRU00169"/>
    </source>
</evidence>
<dbReference type="GO" id="GO:0000160">
    <property type="term" value="P:phosphorelay signal transduction system"/>
    <property type="evidence" value="ECO:0007669"/>
    <property type="project" value="InterPro"/>
</dbReference>